<proteinExistence type="predicted"/>
<organism evidence="2 3">
    <name type="scientific">Chondromyces apiculatus DSM 436</name>
    <dbReference type="NCBI Taxonomy" id="1192034"/>
    <lineage>
        <taxon>Bacteria</taxon>
        <taxon>Pseudomonadati</taxon>
        <taxon>Myxococcota</taxon>
        <taxon>Polyangia</taxon>
        <taxon>Polyangiales</taxon>
        <taxon>Polyangiaceae</taxon>
        <taxon>Chondromyces</taxon>
    </lineage>
</organism>
<sequence length="83" mass="8635">MGPRSGSTHAGSPDPEETVCKGYIRARGAPAPRSPDGAACAPDAHGVRHARRKESFIRRSCHARSLDASCPGAVGWVRSGEPG</sequence>
<evidence type="ECO:0000313" key="3">
    <source>
        <dbReference type="Proteomes" id="UP000019678"/>
    </source>
</evidence>
<dbReference type="Proteomes" id="UP000019678">
    <property type="component" value="Unassembled WGS sequence"/>
</dbReference>
<evidence type="ECO:0000256" key="1">
    <source>
        <dbReference type="SAM" id="MobiDB-lite"/>
    </source>
</evidence>
<name>A0A017TDD9_9BACT</name>
<gene>
    <name evidence="2" type="ORF">CAP_1195</name>
</gene>
<reference evidence="2 3" key="1">
    <citation type="submission" date="2013-05" db="EMBL/GenBank/DDBJ databases">
        <title>Genome assembly of Chondromyces apiculatus DSM 436.</title>
        <authorList>
            <person name="Sharma G."/>
            <person name="Khatri I."/>
            <person name="Kaur C."/>
            <person name="Mayilraj S."/>
            <person name="Subramanian S."/>
        </authorList>
    </citation>
    <scope>NUCLEOTIDE SEQUENCE [LARGE SCALE GENOMIC DNA]</scope>
    <source>
        <strain evidence="2 3">DSM 436</strain>
    </source>
</reference>
<protein>
    <submittedName>
        <fullName evidence="2">Uncharacterized protein</fullName>
    </submittedName>
</protein>
<keyword evidence="3" id="KW-1185">Reference proteome</keyword>
<accession>A0A017TDD9</accession>
<comment type="caution">
    <text evidence="2">The sequence shown here is derived from an EMBL/GenBank/DDBJ whole genome shotgun (WGS) entry which is preliminary data.</text>
</comment>
<feature type="region of interest" description="Disordered" evidence="1">
    <location>
        <begin position="26"/>
        <end position="51"/>
    </location>
</feature>
<dbReference type="EMBL" id="ASRX01000013">
    <property type="protein sequence ID" value="EYF06937.1"/>
    <property type="molecule type" value="Genomic_DNA"/>
</dbReference>
<evidence type="ECO:0000313" key="2">
    <source>
        <dbReference type="EMBL" id="EYF06937.1"/>
    </source>
</evidence>
<dbReference type="AlphaFoldDB" id="A0A017TDD9"/>
<dbReference type="STRING" id="1192034.CAP_1195"/>